<dbReference type="EMBL" id="JAAGRQ010000056">
    <property type="protein sequence ID" value="NDY57647.1"/>
    <property type="molecule type" value="Genomic_DNA"/>
</dbReference>
<dbReference type="PANTHER" id="PTHR35869">
    <property type="entry name" value="OUTER-MEMBRANE LIPOPROTEIN CARRIER PROTEIN"/>
    <property type="match status" value="1"/>
</dbReference>
<gene>
    <name evidence="3" type="ORF">G3N56_12995</name>
</gene>
<evidence type="ECO:0000256" key="1">
    <source>
        <dbReference type="ARBA" id="ARBA00022729"/>
    </source>
</evidence>
<feature type="signal peptide" evidence="2">
    <location>
        <begin position="1"/>
        <end position="20"/>
    </location>
</feature>
<keyword evidence="1 2" id="KW-0732">Signal</keyword>
<evidence type="ECO:0000313" key="4">
    <source>
        <dbReference type="Proteomes" id="UP000469724"/>
    </source>
</evidence>
<dbReference type="Proteomes" id="UP000469724">
    <property type="component" value="Unassembled WGS sequence"/>
</dbReference>
<keyword evidence="3" id="KW-0449">Lipoprotein</keyword>
<sequence length="220" mass="24590">MKKMILACLLVAVWAVPVRGADLVDAVQKKYESLSGFKAEFIQDLKNSASGEGETRSGSITFKKPSLVRWETVKPEKELLLVGKEAVWDYFEDDREAFRYPVEEIINSKTMLKFLTGKANLREDFHVFEEPDAAGAGLVRFKLVPKEPEPGLVMAHVWVDPATQMIMRLSIQDFYANTNDLTLKNLKVEANLPDSLFSFTPPPGVSVHDNTGADGRTLSK</sequence>
<protein>
    <submittedName>
        <fullName evidence="3">Outer membrane lipoprotein carrier protein LolA</fullName>
    </submittedName>
</protein>
<feature type="chain" id="PRO_5029520202" evidence="2">
    <location>
        <begin position="21"/>
        <end position="220"/>
    </location>
</feature>
<keyword evidence="4" id="KW-1185">Reference proteome</keyword>
<dbReference type="InterPro" id="IPR004564">
    <property type="entry name" value="OM_lipoprot_carrier_LolA-like"/>
</dbReference>
<dbReference type="RefSeq" id="WP_163302732.1">
    <property type="nucleotide sequence ID" value="NZ_JAAGRQ010000056.1"/>
</dbReference>
<dbReference type="SUPFAM" id="SSF89392">
    <property type="entry name" value="Prokaryotic lipoproteins and lipoprotein localization factors"/>
    <property type="match status" value="1"/>
</dbReference>
<organism evidence="3 4">
    <name type="scientific">Desulfolutivibrio sulfodismutans</name>
    <dbReference type="NCBI Taxonomy" id="63561"/>
    <lineage>
        <taxon>Bacteria</taxon>
        <taxon>Pseudomonadati</taxon>
        <taxon>Thermodesulfobacteriota</taxon>
        <taxon>Desulfovibrionia</taxon>
        <taxon>Desulfovibrionales</taxon>
        <taxon>Desulfovibrionaceae</taxon>
        <taxon>Desulfolutivibrio</taxon>
    </lineage>
</organism>
<comment type="caution">
    <text evidence="3">The sequence shown here is derived from an EMBL/GenBank/DDBJ whole genome shotgun (WGS) entry which is preliminary data.</text>
</comment>
<dbReference type="InterPro" id="IPR029046">
    <property type="entry name" value="LolA/LolB/LppX"/>
</dbReference>
<proteinExistence type="predicted"/>
<dbReference type="Gene3D" id="2.50.20.10">
    <property type="entry name" value="Lipoprotein localisation LolA/LolB/LppX"/>
    <property type="match status" value="1"/>
</dbReference>
<dbReference type="PANTHER" id="PTHR35869:SF1">
    <property type="entry name" value="OUTER-MEMBRANE LIPOPROTEIN CARRIER PROTEIN"/>
    <property type="match status" value="1"/>
</dbReference>
<reference evidence="3 4" key="1">
    <citation type="submission" date="2020-02" db="EMBL/GenBank/DDBJ databases">
        <title>Comparative genomics of sulfur disproportionating microorganisms.</title>
        <authorList>
            <person name="Ward L.M."/>
            <person name="Bertran E."/>
            <person name="Johnston D.T."/>
        </authorList>
    </citation>
    <scope>NUCLEOTIDE SEQUENCE [LARGE SCALE GENOMIC DNA]</scope>
    <source>
        <strain evidence="3 4">DSM 3696</strain>
    </source>
</reference>
<evidence type="ECO:0000313" key="3">
    <source>
        <dbReference type="EMBL" id="NDY57647.1"/>
    </source>
</evidence>
<dbReference type="Pfam" id="PF03548">
    <property type="entry name" value="LolA"/>
    <property type="match status" value="1"/>
</dbReference>
<evidence type="ECO:0000256" key="2">
    <source>
        <dbReference type="SAM" id="SignalP"/>
    </source>
</evidence>
<dbReference type="CDD" id="cd16325">
    <property type="entry name" value="LolA"/>
    <property type="match status" value="1"/>
</dbReference>
<accession>A0A7K3NNF1</accession>
<name>A0A7K3NNF1_9BACT</name>
<dbReference type="AlphaFoldDB" id="A0A7K3NNF1"/>